<sequence>MWRSKSYGACLRPLFPVEARPLPYPLIQMFNPLLLHPIMSTAAASNSSSTRTMYKHLLSPSRRQAITHKRCTFVDFPPFGLILSCTSPLFLQLSNTINQCSAFVPSISLQRLLRPASICRITALLNTDFSPPALSLDDGLYLESETRIKRLCEVTKVLSKVVQFQSTLAFYQRKHGDLLSDALPSDNSFLIVVQNLEILSQCINSKREAIEASLWTILDDHPERSESILRILVKKLSDDPNSINGKLPFVTLANLRTLSAGRWLDDEVVNYFVKKWCTQSGSTLGFNTFFACKILFQEPECINAREGFFTDADENTVRRWCAKAAVSLDTEWDSVFIPINESSTHWYSARIDFRVKRIDIFDSLRDRCIENRQKPLLERKNSKLMLVLMWLTDVLGRIRGEDTMLKNNPESDWVCDPHYKVHFQANSYDCGVHMLWHLRHLLEFRQVRVGAQCSSGHLRFNDSMAGKRLRLAQEMLTDAGLL</sequence>
<dbReference type="EMBL" id="JAACJN010000041">
    <property type="protein sequence ID" value="KAF5384745.1"/>
    <property type="molecule type" value="Genomic_DNA"/>
</dbReference>
<proteinExistence type="inferred from homology"/>
<keyword evidence="8" id="KW-1185">Reference proteome</keyword>
<dbReference type="GO" id="GO:0008234">
    <property type="term" value="F:cysteine-type peptidase activity"/>
    <property type="evidence" value="ECO:0007669"/>
    <property type="project" value="InterPro"/>
</dbReference>
<evidence type="ECO:0000313" key="6">
    <source>
        <dbReference type="EMBL" id="KAF5384748.1"/>
    </source>
</evidence>
<name>A0A8H5HK04_9AGAR</name>
<keyword evidence="3" id="KW-0378">Hydrolase</keyword>
<dbReference type="Proteomes" id="UP000518752">
    <property type="component" value="Unassembled WGS sequence"/>
</dbReference>
<dbReference type="InterPro" id="IPR038765">
    <property type="entry name" value="Papain-like_cys_pep_sf"/>
</dbReference>
<dbReference type="EMBL" id="JAACJN010000041">
    <property type="protein sequence ID" value="KAF5384750.1"/>
    <property type="molecule type" value="Genomic_DNA"/>
</dbReference>
<protein>
    <recommendedName>
        <fullName evidence="4">Ubiquitin-like protease family profile domain-containing protein</fullName>
    </recommendedName>
</protein>
<comment type="similarity">
    <text evidence="1">Belongs to the peptidase C48 family.</text>
</comment>
<evidence type="ECO:0000313" key="5">
    <source>
        <dbReference type="EMBL" id="KAF5384745.1"/>
    </source>
</evidence>
<dbReference type="GO" id="GO:0019783">
    <property type="term" value="F:ubiquitin-like protein peptidase activity"/>
    <property type="evidence" value="ECO:0007669"/>
    <property type="project" value="UniProtKB-ARBA"/>
</dbReference>
<organism evidence="6 8">
    <name type="scientific">Collybiopsis confluens</name>
    <dbReference type="NCBI Taxonomy" id="2823264"/>
    <lineage>
        <taxon>Eukaryota</taxon>
        <taxon>Fungi</taxon>
        <taxon>Dikarya</taxon>
        <taxon>Basidiomycota</taxon>
        <taxon>Agaricomycotina</taxon>
        <taxon>Agaricomycetes</taxon>
        <taxon>Agaricomycetidae</taxon>
        <taxon>Agaricales</taxon>
        <taxon>Marasmiineae</taxon>
        <taxon>Omphalotaceae</taxon>
        <taxon>Collybiopsis</taxon>
    </lineage>
</organism>
<comment type="caution">
    <text evidence="6">The sequence shown here is derived from an EMBL/GenBank/DDBJ whole genome shotgun (WGS) entry which is preliminary data.</text>
</comment>
<dbReference type="PROSITE" id="PS50600">
    <property type="entry name" value="ULP_PROTEASE"/>
    <property type="match status" value="1"/>
</dbReference>
<dbReference type="InterPro" id="IPR003653">
    <property type="entry name" value="Peptidase_C48_C"/>
</dbReference>
<accession>A0A8H5HK04</accession>
<dbReference type="OrthoDB" id="3052212at2759"/>
<evidence type="ECO:0000313" key="8">
    <source>
        <dbReference type="Proteomes" id="UP000518752"/>
    </source>
</evidence>
<keyword evidence="2" id="KW-0645">Protease</keyword>
<dbReference type="Gene3D" id="3.40.395.10">
    <property type="entry name" value="Adenoviral Proteinase, Chain A"/>
    <property type="match status" value="1"/>
</dbReference>
<evidence type="ECO:0000256" key="3">
    <source>
        <dbReference type="ARBA" id="ARBA00022801"/>
    </source>
</evidence>
<evidence type="ECO:0000259" key="4">
    <source>
        <dbReference type="PROSITE" id="PS50600"/>
    </source>
</evidence>
<gene>
    <name evidence="5" type="ORF">D9757_006253</name>
    <name evidence="6" type="ORF">D9757_006256</name>
    <name evidence="7" type="ORF">D9757_006258</name>
</gene>
<evidence type="ECO:0000256" key="1">
    <source>
        <dbReference type="ARBA" id="ARBA00005234"/>
    </source>
</evidence>
<dbReference type="AlphaFoldDB" id="A0A8H5HK04"/>
<evidence type="ECO:0000256" key="2">
    <source>
        <dbReference type="ARBA" id="ARBA00022670"/>
    </source>
</evidence>
<evidence type="ECO:0000313" key="7">
    <source>
        <dbReference type="EMBL" id="KAF5384750.1"/>
    </source>
</evidence>
<dbReference type="GO" id="GO:0006508">
    <property type="term" value="P:proteolysis"/>
    <property type="evidence" value="ECO:0007669"/>
    <property type="project" value="UniProtKB-KW"/>
</dbReference>
<feature type="domain" description="Ubiquitin-like protease family profile" evidence="4">
    <location>
        <begin position="248"/>
        <end position="441"/>
    </location>
</feature>
<dbReference type="Pfam" id="PF02902">
    <property type="entry name" value="Peptidase_C48"/>
    <property type="match status" value="1"/>
</dbReference>
<dbReference type="EMBL" id="JAACJN010000041">
    <property type="protein sequence ID" value="KAF5384748.1"/>
    <property type="molecule type" value="Genomic_DNA"/>
</dbReference>
<reference evidence="6 8" key="1">
    <citation type="journal article" date="2020" name="ISME J.">
        <title>Uncovering the hidden diversity of litter-decomposition mechanisms in mushroom-forming fungi.</title>
        <authorList>
            <person name="Floudas D."/>
            <person name="Bentzer J."/>
            <person name="Ahren D."/>
            <person name="Johansson T."/>
            <person name="Persson P."/>
            <person name="Tunlid A."/>
        </authorList>
    </citation>
    <scope>NUCLEOTIDE SEQUENCE [LARGE SCALE GENOMIC DNA]</scope>
    <source>
        <strain evidence="6 8">CBS 406.79</strain>
    </source>
</reference>
<dbReference type="SUPFAM" id="SSF54001">
    <property type="entry name" value="Cysteine proteinases"/>
    <property type="match status" value="1"/>
</dbReference>